<comment type="caution">
    <text evidence="1">The sequence shown here is derived from an EMBL/GenBank/DDBJ whole genome shotgun (WGS) entry which is preliminary data.</text>
</comment>
<evidence type="ECO:0000313" key="1">
    <source>
        <dbReference type="EMBL" id="GBO41620.1"/>
    </source>
</evidence>
<protein>
    <submittedName>
        <fullName evidence="1">Uncharacterized protein</fullName>
    </submittedName>
</protein>
<evidence type="ECO:0000313" key="2">
    <source>
        <dbReference type="Proteomes" id="UP000499080"/>
    </source>
</evidence>
<sequence length="88" mass="10056">MASQDGRKLFICRYFTLEQIEVFTGSSQCRLHTKKKLSVYLAEVATDEDSDFDKEDNGPEDILEVNFSDHENFSEHCTELEEDGDSGN</sequence>
<gene>
    <name evidence="1" type="ORF">AVEN_102685_1</name>
</gene>
<keyword evidence="2" id="KW-1185">Reference proteome</keyword>
<proteinExistence type="predicted"/>
<dbReference type="Proteomes" id="UP000499080">
    <property type="component" value="Unassembled WGS sequence"/>
</dbReference>
<name>A0A4Y2WYL9_ARAVE</name>
<reference evidence="1 2" key="1">
    <citation type="journal article" date="2019" name="Sci. Rep.">
        <title>Orb-weaving spider Araneus ventricosus genome elucidates the spidroin gene catalogue.</title>
        <authorList>
            <person name="Kono N."/>
            <person name="Nakamura H."/>
            <person name="Ohtoshi R."/>
            <person name="Moran D.A.P."/>
            <person name="Shinohara A."/>
            <person name="Yoshida Y."/>
            <person name="Fujiwara M."/>
            <person name="Mori M."/>
            <person name="Tomita M."/>
            <person name="Arakawa K."/>
        </authorList>
    </citation>
    <scope>NUCLEOTIDE SEQUENCE [LARGE SCALE GENOMIC DNA]</scope>
</reference>
<dbReference type="EMBL" id="BGPR01067364">
    <property type="protein sequence ID" value="GBO41620.1"/>
    <property type="molecule type" value="Genomic_DNA"/>
</dbReference>
<accession>A0A4Y2WYL9</accession>
<organism evidence="1 2">
    <name type="scientific">Araneus ventricosus</name>
    <name type="common">Orbweaver spider</name>
    <name type="synonym">Epeira ventricosa</name>
    <dbReference type="NCBI Taxonomy" id="182803"/>
    <lineage>
        <taxon>Eukaryota</taxon>
        <taxon>Metazoa</taxon>
        <taxon>Ecdysozoa</taxon>
        <taxon>Arthropoda</taxon>
        <taxon>Chelicerata</taxon>
        <taxon>Arachnida</taxon>
        <taxon>Araneae</taxon>
        <taxon>Araneomorphae</taxon>
        <taxon>Entelegynae</taxon>
        <taxon>Araneoidea</taxon>
        <taxon>Araneidae</taxon>
        <taxon>Araneus</taxon>
    </lineage>
</organism>
<dbReference type="AlphaFoldDB" id="A0A4Y2WYL9"/>